<accession>A0A2C9UN83</accession>
<dbReference type="FunFam" id="2.60.40.420:FF:000034">
    <property type="entry name" value="Cupredoxin superfamily protein"/>
    <property type="match status" value="2"/>
</dbReference>
<dbReference type="InterPro" id="IPR008972">
    <property type="entry name" value="Cupredoxin"/>
</dbReference>
<evidence type="ECO:0000256" key="2">
    <source>
        <dbReference type="ARBA" id="ARBA00023180"/>
    </source>
</evidence>
<keyword evidence="7" id="KW-1185">Reference proteome</keyword>
<feature type="region of interest" description="Disordered" evidence="3">
    <location>
        <begin position="259"/>
        <end position="300"/>
    </location>
</feature>
<dbReference type="PROSITE" id="PS51485">
    <property type="entry name" value="PHYTOCYANIN"/>
    <property type="match status" value="2"/>
</dbReference>
<dbReference type="PANTHER" id="PTHR33021:SF325">
    <property type="entry name" value="PHYTOCYANIN DOMAIN-CONTAINING PROTEIN"/>
    <property type="match status" value="1"/>
</dbReference>
<name>A0A2C9UN83_MANES</name>
<dbReference type="SUPFAM" id="SSF49503">
    <property type="entry name" value="Cupredoxins"/>
    <property type="match status" value="2"/>
</dbReference>
<dbReference type="OrthoDB" id="5421909at2759"/>
<evidence type="ECO:0000313" key="6">
    <source>
        <dbReference type="EMBL" id="OAY31707.1"/>
    </source>
</evidence>
<keyword evidence="1" id="KW-1015">Disulfide bond</keyword>
<dbReference type="Pfam" id="PF02298">
    <property type="entry name" value="Cu_bind_like"/>
    <property type="match status" value="2"/>
</dbReference>
<feature type="signal peptide" evidence="4">
    <location>
        <begin position="1"/>
        <end position="25"/>
    </location>
</feature>
<gene>
    <name evidence="6" type="ORF">MANES_14G133900v8</name>
</gene>
<dbReference type="Proteomes" id="UP000091857">
    <property type="component" value="Chromosome 14"/>
</dbReference>
<sequence>MARTVTINLAILAFAVASLVQATAGKTLVVGDGLGWLVPPGGDLAYATWAAINNFTVGDVLLFNFTSGVQDVARVTKEAYLTCNSTNPISLKTTGPANFTLDASGEYFFISTIYAHCPLGQRLAIYVTGPGPNPAPHPYSPPTAHSPVSPRAPVTYVVGNGLGWLVPPGGQLAYMIWAYNKTFMVEDALVFNFVEGLQDVALVTKEAYETCNTSSTIQVWSKSPAKILLNSTGDYFFTSTYPRGCILGQQLAIRVVSRNGTTDHGTTPSSSIAHPPSSSSTSSGATLGPATSPPPASSSSSRVIAGFLITMISIAMAVF</sequence>
<dbReference type="Gene3D" id="2.60.40.420">
    <property type="entry name" value="Cupredoxins - blue copper proteins"/>
    <property type="match status" value="2"/>
</dbReference>
<organism evidence="6 7">
    <name type="scientific">Manihot esculenta</name>
    <name type="common">Cassava</name>
    <name type="synonym">Jatropha manihot</name>
    <dbReference type="NCBI Taxonomy" id="3983"/>
    <lineage>
        <taxon>Eukaryota</taxon>
        <taxon>Viridiplantae</taxon>
        <taxon>Streptophyta</taxon>
        <taxon>Embryophyta</taxon>
        <taxon>Tracheophyta</taxon>
        <taxon>Spermatophyta</taxon>
        <taxon>Magnoliopsida</taxon>
        <taxon>eudicotyledons</taxon>
        <taxon>Gunneridae</taxon>
        <taxon>Pentapetalae</taxon>
        <taxon>rosids</taxon>
        <taxon>fabids</taxon>
        <taxon>Malpighiales</taxon>
        <taxon>Euphorbiaceae</taxon>
        <taxon>Crotonoideae</taxon>
        <taxon>Manihoteae</taxon>
        <taxon>Manihot</taxon>
    </lineage>
</organism>
<evidence type="ECO:0000256" key="1">
    <source>
        <dbReference type="ARBA" id="ARBA00023157"/>
    </source>
</evidence>
<comment type="caution">
    <text evidence="6">The sequence shown here is derived from an EMBL/GenBank/DDBJ whole genome shotgun (WGS) entry which is preliminary data.</text>
</comment>
<feature type="domain" description="Phytocyanin" evidence="5">
    <location>
        <begin position="26"/>
        <end position="129"/>
    </location>
</feature>
<dbReference type="GO" id="GO:0005886">
    <property type="term" value="C:plasma membrane"/>
    <property type="evidence" value="ECO:0000318"/>
    <property type="project" value="GO_Central"/>
</dbReference>
<proteinExistence type="predicted"/>
<feature type="chain" id="PRO_5013220281" description="Phytocyanin domain-containing protein" evidence="4">
    <location>
        <begin position="26"/>
        <end position="319"/>
    </location>
</feature>
<dbReference type="STRING" id="3983.A0A2C9UN83"/>
<keyword evidence="2" id="KW-0325">Glycoprotein</keyword>
<feature type="domain" description="Phytocyanin" evidence="5">
    <location>
        <begin position="154"/>
        <end position="257"/>
    </location>
</feature>
<dbReference type="InterPro" id="IPR039391">
    <property type="entry name" value="Phytocyanin-like"/>
</dbReference>
<dbReference type="Gramene" id="Manes.14G133900.1.v8.1">
    <property type="protein sequence ID" value="Manes.14G133900.1.v8.1.CDS"/>
    <property type="gene ID" value="Manes.14G133900.v8.1"/>
</dbReference>
<evidence type="ECO:0000256" key="4">
    <source>
        <dbReference type="SAM" id="SignalP"/>
    </source>
</evidence>
<evidence type="ECO:0000313" key="7">
    <source>
        <dbReference type="Proteomes" id="UP000091857"/>
    </source>
</evidence>
<evidence type="ECO:0000259" key="5">
    <source>
        <dbReference type="PROSITE" id="PS51485"/>
    </source>
</evidence>
<dbReference type="PANTHER" id="PTHR33021">
    <property type="entry name" value="BLUE COPPER PROTEIN"/>
    <property type="match status" value="1"/>
</dbReference>
<evidence type="ECO:0000256" key="3">
    <source>
        <dbReference type="SAM" id="MobiDB-lite"/>
    </source>
</evidence>
<feature type="compositionally biased region" description="Low complexity" evidence="3">
    <location>
        <begin position="266"/>
        <end position="290"/>
    </location>
</feature>
<protein>
    <recommendedName>
        <fullName evidence="5">Phytocyanin domain-containing protein</fullName>
    </recommendedName>
</protein>
<dbReference type="OMA" id="TWAYGKT"/>
<dbReference type="AlphaFoldDB" id="A0A2C9UN83"/>
<dbReference type="EMBL" id="CM004400">
    <property type="protein sequence ID" value="OAY31707.1"/>
    <property type="molecule type" value="Genomic_DNA"/>
</dbReference>
<reference evidence="7" key="1">
    <citation type="journal article" date="2016" name="Nat. Biotechnol.">
        <title>Sequencing wild and cultivated cassava and related species reveals extensive interspecific hybridization and genetic diversity.</title>
        <authorList>
            <person name="Bredeson J.V."/>
            <person name="Lyons J.B."/>
            <person name="Prochnik S.E."/>
            <person name="Wu G.A."/>
            <person name="Ha C.M."/>
            <person name="Edsinger-Gonzales E."/>
            <person name="Grimwood J."/>
            <person name="Schmutz J."/>
            <person name="Rabbi I.Y."/>
            <person name="Egesi C."/>
            <person name="Nauluvula P."/>
            <person name="Lebot V."/>
            <person name="Ndunguru J."/>
            <person name="Mkamilo G."/>
            <person name="Bart R.S."/>
            <person name="Setter T.L."/>
            <person name="Gleadow R.M."/>
            <person name="Kulakow P."/>
            <person name="Ferguson M.E."/>
            <person name="Rounsley S."/>
            <person name="Rokhsar D.S."/>
        </authorList>
    </citation>
    <scope>NUCLEOTIDE SEQUENCE [LARGE SCALE GENOMIC DNA]</scope>
    <source>
        <strain evidence="7">cv. AM560-2</strain>
    </source>
</reference>
<dbReference type="GO" id="GO:0009055">
    <property type="term" value="F:electron transfer activity"/>
    <property type="evidence" value="ECO:0007669"/>
    <property type="project" value="InterPro"/>
</dbReference>
<dbReference type="InterPro" id="IPR003245">
    <property type="entry name" value="Phytocyanin_dom"/>
</dbReference>
<keyword evidence="4" id="KW-0732">Signal</keyword>